<dbReference type="EMBL" id="RBZO01000001">
    <property type="protein sequence ID" value="RKQ18681.1"/>
    <property type="molecule type" value="Genomic_DNA"/>
</dbReference>
<dbReference type="Proteomes" id="UP000281813">
    <property type="component" value="Unassembled WGS sequence"/>
</dbReference>
<accession>A0A494Z7U2</accession>
<dbReference type="PROSITE" id="PS51257">
    <property type="entry name" value="PROKAR_LIPOPROTEIN"/>
    <property type="match status" value="1"/>
</dbReference>
<dbReference type="AlphaFoldDB" id="A0A494Z7U2"/>
<comment type="caution">
    <text evidence="1">The sequence shown here is derived from an EMBL/GenBank/DDBJ whole genome shotgun (WGS) entry which is preliminary data.</text>
</comment>
<dbReference type="OrthoDB" id="2451641at2"/>
<evidence type="ECO:0000313" key="1">
    <source>
        <dbReference type="EMBL" id="RKQ18681.1"/>
    </source>
</evidence>
<proteinExistence type="predicted"/>
<sequence>MKQIAIGWIILLLVLVACSSEDEMEAEGDAAIQVADLSNYERNLTNLIGDQVFVFDLDVTNKDVEELHTIVDYYEDGELVDTLGGMSMSINEEDREDTIRTVFLYQKPNTGEETWITSIMTQNGQASQNTPHDISGREEISSTASAEIAMPAPLFIGETKVIATVINSNKSGVSTYNEINTEEDLEKATDYEQVYIISIELS</sequence>
<evidence type="ECO:0000313" key="2">
    <source>
        <dbReference type="Proteomes" id="UP000281813"/>
    </source>
</evidence>
<dbReference type="RefSeq" id="WP_121127653.1">
    <property type="nucleotide sequence ID" value="NZ_JBHUFK010000020.1"/>
</dbReference>
<organism evidence="1 2">
    <name type="scientific">Oceanobacillus bengalensis</name>
    <dbReference type="NCBI Taxonomy" id="1435466"/>
    <lineage>
        <taxon>Bacteria</taxon>
        <taxon>Bacillati</taxon>
        <taxon>Bacillota</taxon>
        <taxon>Bacilli</taxon>
        <taxon>Bacillales</taxon>
        <taxon>Bacillaceae</taxon>
        <taxon>Oceanobacillus</taxon>
    </lineage>
</organism>
<protein>
    <submittedName>
        <fullName evidence="1">Uncharacterized protein</fullName>
    </submittedName>
</protein>
<gene>
    <name evidence="1" type="ORF">D8M05_00790</name>
</gene>
<reference evidence="1 2" key="1">
    <citation type="journal article" date="2015" name="Antonie Van Leeuwenhoek">
        <title>Oceanobacillus bengalensis sp. nov., a bacterium isolated from seawater of the Bay of Bengal.</title>
        <authorList>
            <person name="Yongchang O."/>
            <person name="Xiang W."/>
            <person name="Wang G."/>
        </authorList>
    </citation>
    <scope>NUCLEOTIDE SEQUENCE [LARGE SCALE GENOMIC DNA]</scope>
    <source>
        <strain evidence="1 2">MCCC 1K00260</strain>
    </source>
</reference>
<name>A0A494Z7U2_9BACI</name>
<keyword evidence="2" id="KW-1185">Reference proteome</keyword>